<dbReference type="Proteomes" id="UP000014417">
    <property type="component" value="Unassembled WGS sequence"/>
</dbReference>
<dbReference type="STRING" id="883161.HMPREF9306_00716"/>
<name>S2W4I9_9ACTN</name>
<dbReference type="AlphaFoldDB" id="S2W4I9"/>
<dbReference type="RefSeq" id="WP_016455560.1">
    <property type="nucleotide sequence ID" value="NZ_KE150269.1"/>
</dbReference>
<dbReference type="PROSITE" id="PS51257">
    <property type="entry name" value="PROKAR_LIPOPROTEIN"/>
    <property type="match status" value="1"/>
</dbReference>
<organism evidence="1 2">
    <name type="scientific">Propionimicrobium lymphophilum ACS-093-V-SCH5</name>
    <dbReference type="NCBI Taxonomy" id="883161"/>
    <lineage>
        <taxon>Bacteria</taxon>
        <taxon>Bacillati</taxon>
        <taxon>Actinomycetota</taxon>
        <taxon>Actinomycetes</taxon>
        <taxon>Propionibacteriales</taxon>
        <taxon>Propionibacteriaceae</taxon>
        <taxon>Propionimicrobium</taxon>
    </lineage>
</organism>
<proteinExistence type="predicted"/>
<evidence type="ECO:0000313" key="2">
    <source>
        <dbReference type="Proteomes" id="UP000014417"/>
    </source>
</evidence>
<comment type="caution">
    <text evidence="1">The sequence shown here is derived from an EMBL/GenBank/DDBJ whole genome shotgun (WGS) entry which is preliminary data.</text>
</comment>
<dbReference type="Gene3D" id="1.20.1260.10">
    <property type="match status" value="1"/>
</dbReference>
<evidence type="ECO:0000313" key="1">
    <source>
        <dbReference type="EMBL" id="EPD33185.1"/>
    </source>
</evidence>
<dbReference type="HOGENOM" id="CLU_942891_0_0_11"/>
<dbReference type="InterPro" id="IPR012347">
    <property type="entry name" value="Ferritin-like"/>
</dbReference>
<reference evidence="1 2" key="1">
    <citation type="submission" date="2013-04" db="EMBL/GenBank/DDBJ databases">
        <title>The Genome Sequence of Propionimicrobium lymphophilum ACS-093-V-SCH5.</title>
        <authorList>
            <consortium name="The Broad Institute Genomics Platform"/>
            <person name="Earl A."/>
            <person name="Ward D."/>
            <person name="Feldgarden M."/>
            <person name="Gevers D."/>
            <person name="Saerens B."/>
            <person name="Vaneechoutte M."/>
            <person name="Walker B."/>
            <person name="Young S."/>
            <person name="Zeng Q."/>
            <person name="Gargeya S."/>
            <person name="Fitzgerald M."/>
            <person name="Haas B."/>
            <person name="Abouelleil A."/>
            <person name="Allen A.W."/>
            <person name="Alvarado L."/>
            <person name="Arachchi H.M."/>
            <person name="Berlin A.M."/>
            <person name="Chapman S.B."/>
            <person name="Gainer-Dewar J."/>
            <person name="Goldberg J."/>
            <person name="Griggs A."/>
            <person name="Gujja S."/>
            <person name="Hansen M."/>
            <person name="Howarth C."/>
            <person name="Imamovic A."/>
            <person name="Ireland A."/>
            <person name="Larimer J."/>
            <person name="McCowan C."/>
            <person name="Murphy C."/>
            <person name="Pearson M."/>
            <person name="Poon T.W."/>
            <person name="Priest M."/>
            <person name="Roberts A."/>
            <person name="Saif S."/>
            <person name="Shea T."/>
            <person name="Sisk P."/>
            <person name="Sykes S."/>
            <person name="Wortman J."/>
            <person name="Nusbaum C."/>
            <person name="Birren B."/>
        </authorList>
    </citation>
    <scope>NUCLEOTIDE SEQUENCE [LARGE SCALE GENOMIC DNA]</scope>
    <source>
        <strain evidence="1 2">ACS-093-V-SCH5</strain>
    </source>
</reference>
<accession>S2W4I9</accession>
<gene>
    <name evidence="1" type="ORF">HMPREF9306_00716</name>
</gene>
<evidence type="ECO:0008006" key="3">
    <source>
        <dbReference type="Google" id="ProtNLM"/>
    </source>
</evidence>
<keyword evidence="2" id="KW-1185">Reference proteome</keyword>
<sequence>MTRIVQAMCGTAFAAALSLALLTGCSPSPVISSPPKASISASQEQQEAAQIEQMLASMAKGLSTEHPWLGDVATMHLEHAQVLSQGYPFGAKPSVGPIEATEATLAQLAEQEKAAAKKYLDHVISDDSSVSLLYASLHTTASIVASALDNGNELDVNLKGSSPSILSPSDLGDAQAVLLDNQQDLVAGLEAMNGVSHNDSMAARLQQARRERDETLAKVTSPTPGPVTIEIEGLKDPAKHKEIWAGLEKDVADSWALVLAASPSDQRKDAAKSMSGAYSKAVARGWQLTCWPGWR</sequence>
<dbReference type="EMBL" id="AGZR01000005">
    <property type="protein sequence ID" value="EPD33185.1"/>
    <property type="molecule type" value="Genomic_DNA"/>
</dbReference>
<protein>
    <recommendedName>
        <fullName evidence="3">DUF4439 domain-containing protein</fullName>
    </recommendedName>
</protein>